<feature type="domain" description="DUF4142" evidence="2">
    <location>
        <begin position="66"/>
        <end position="197"/>
    </location>
</feature>
<keyword evidence="4" id="KW-1185">Reference proteome</keyword>
<comment type="caution">
    <text evidence="3">The sequence shown here is derived from an EMBL/GenBank/DDBJ whole genome shotgun (WGS) entry which is preliminary data.</text>
</comment>
<keyword evidence="1" id="KW-1133">Transmembrane helix</keyword>
<accession>A0A1E7L0S2</accession>
<dbReference type="InterPro" id="IPR025419">
    <property type="entry name" value="DUF4142"/>
</dbReference>
<organism evidence="3 4">
    <name type="scientific">Streptomyces nanshensis</name>
    <dbReference type="NCBI Taxonomy" id="518642"/>
    <lineage>
        <taxon>Bacteria</taxon>
        <taxon>Bacillati</taxon>
        <taxon>Actinomycetota</taxon>
        <taxon>Actinomycetes</taxon>
        <taxon>Kitasatosporales</taxon>
        <taxon>Streptomycetaceae</taxon>
        <taxon>Streptomyces</taxon>
    </lineage>
</organism>
<evidence type="ECO:0000256" key="1">
    <source>
        <dbReference type="SAM" id="Phobius"/>
    </source>
</evidence>
<dbReference type="AlphaFoldDB" id="A0A1E7L0S2"/>
<evidence type="ECO:0000259" key="2">
    <source>
        <dbReference type="Pfam" id="PF13628"/>
    </source>
</evidence>
<keyword evidence="1" id="KW-0812">Transmembrane</keyword>
<gene>
    <name evidence="3" type="ORF">AN218_20545</name>
</gene>
<evidence type="ECO:0000313" key="4">
    <source>
        <dbReference type="Proteomes" id="UP000176005"/>
    </source>
</evidence>
<dbReference type="EMBL" id="LJGW01000346">
    <property type="protein sequence ID" value="OEV09779.1"/>
    <property type="molecule type" value="Genomic_DNA"/>
</dbReference>
<keyword evidence="1" id="KW-0472">Membrane</keyword>
<proteinExistence type="predicted"/>
<protein>
    <recommendedName>
        <fullName evidence="2">DUF4142 domain-containing protein</fullName>
    </recommendedName>
</protein>
<sequence>MRSAVPSSRAAGTVLVVFGLIATLASLLVPVYFFDGNRSAAVARSGWQDDGEGTWKTEYGPLTSLDREFLRTVRATGLWELPAGRSARERSDRRSVRIVGDHLVDGDTELDRRVIEAGRTLKVALPNKPTGTEQGYLDELKQAKGEQFDKVLVGHLRKHNGGVINLVALVRDQTQNSMVRSLATRVNSIVLDHLAVLEDTGLIDYDQIINKE</sequence>
<name>A0A1E7L0S2_9ACTN</name>
<evidence type="ECO:0000313" key="3">
    <source>
        <dbReference type="EMBL" id="OEV09779.1"/>
    </source>
</evidence>
<dbReference type="RefSeq" id="WP_070018372.1">
    <property type="nucleotide sequence ID" value="NZ_LJGW01000346.1"/>
</dbReference>
<dbReference type="Proteomes" id="UP000176005">
    <property type="component" value="Unassembled WGS sequence"/>
</dbReference>
<dbReference type="Pfam" id="PF13628">
    <property type="entry name" value="DUF4142"/>
    <property type="match status" value="1"/>
</dbReference>
<feature type="transmembrane region" description="Helical" evidence="1">
    <location>
        <begin position="12"/>
        <end position="34"/>
    </location>
</feature>
<reference evidence="3 4" key="1">
    <citation type="journal article" date="2016" name="Front. Microbiol.">
        <title>Comparative Genomics Analysis of Streptomyces Species Reveals Their Adaptation to the Marine Environment and Their Diversity at the Genomic Level.</title>
        <authorList>
            <person name="Tian X."/>
            <person name="Zhang Z."/>
            <person name="Yang T."/>
            <person name="Chen M."/>
            <person name="Li J."/>
            <person name="Chen F."/>
            <person name="Yang J."/>
            <person name="Li W."/>
            <person name="Zhang B."/>
            <person name="Zhang Z."/>
            <person name="Wu J."/>
            <person name="Zhang C."/>
            <person name="Long L."/>
            <person name="Xiao J."/>
        </authorList>
    </citation>
    <scope>NUCLEOTIDE SEQUENCE [LARGE SCALE GENOMIC DNA]</scope>
    <source>
        <strain evidence="3 4">SCSIO 10429</strain>
    </source>
</reference>